<keyword evidence="3" id="KW-1185">Reference proteome</keyword>
<evidence type="ECO:0000313" key="3">
    <source>
        <dbReference type="Proteomes" id="UP000277671"/>
    </source>
</evidence>
<dbReference type="RefSeq" id="WP_121156947.1">
    <property type="nucleotide sequence ID" value="NZ_RBKT01000001.1"/>
</dbReference>
<feature type="compositionally biased region" description="Low complexity" evidence="1">
    <location>
        <begin position="47"/>
        <end position="63"/>
    </location>
</feature>
<evidence type="ECO:0000313" key="2">
    <source>
        <dbReference type="EMBL" id="RKR88317.1"/>
    </source>
</evidence>
<accession>A0A495JHE8</accession>
<sequence length="72" mass="7890">MEQGWTDATLDGLARRFLDAADDETQRQFIDFLLDVQRSENPDDEAGTAFRAAPAAMPTTAPPGHDRDPNAT</sequence>
<dbReference type="EMBL" id="RBKT01000001">
    <property type="protein sequence ID" value="RKR88317.1"/>
    <property type="molecule type" value="Genomic_DNA"/>
</dbReference>
<dbReference type="AlphaFoldDB" id="A0A495JHE8"/>
<feature type="region of interest" description="Disordered" evidence="1">
    <location>
        <begin position="39"/>
        <end position="72"/>
    </location>
</feature>
<proteinExistence type="predicted"/>
<organism evidence="2 3">
    <name type="scientific">Micromonospora pisi</name>
    <dbReference type="NCBI Taxonomy" id="589240"/>
    <lineage>
        <taxon>Bacteria</taxon>
        <taxon>Bacillati</taxon>
        <taxon>Actinomycetota</taxon>
        <taxon>Actinomycetes</taxon>
        <taxon>Micromonosporales</taxon>
        <taxon>Micromonosporaceae</taxon>
        <taxon>Micromonospora</taxon>
    </lineage>
</organism>
<comment type="caution">
    <text evidence="2">The sequence shown here is derived from an EMBL/GenBank/DDBJ whole genome shotgun (WGS) entry which is preliminary data.</text>
</comment>
<protein>
    <submittedName>
        <fullName evidence="2">Uncharacterized protein</fullName>
    </submittedName>
</protein>
<dbReference type="Proteomes" id="UP000277671">
    <property type="component" value="Unassembled WGS sequence"/>
</dbReference>
<name>A0A495JHE8_9ACTN</name>
<reference evidence="2 3" key="1">
    <citation type="submission" date="2018-10" db="EMBL/GenBank/DDBJ databases">
        <title>Sequencing the genomes of 1000 actinobacteria strains.</title>
        <authorList>
            <person name="Klenk H.-P."/>
        </authorList>
    </citation>
    <scope>NUCLEOTIDE SEQUENCE [LARGE SCALE GENOMIC DNA]</scope>
    <source>
        <strain evidence="2 3">DSM 45175</strain>
    </source>
</reference>
<evidence type="ECO:0000256" key="1">
    <source>
        <dbReference type="SAM" id="MobiDB-lite"/>
    </source>
</evidence>
<gene>
    <name evidence="2" type="ORF">BDK92_2628</name>
</gene>